<evidence type="ECO:0000313" key="3">
    <source>
        <dbReference type="Proteomes" id="UP000230750"/>
    </source>
</evidence>
<evidence type="ECO:0000259" key="1">
    <source>
        <dbReference type="PROSITE" id="PS50878"/>
    </source>
</evidence>
<accession>A0A2G8KED9</accession>
<reference evidence="2 3" key="1">
    <citation type="journal article" date="2017" name="PLoS Biol.">
        <title>The sea cucumber genome provides insights into morphological evolution and visceral regeneration.</title>
        <authorList>
            <person name="Zhang X."/>
            <person name="Sun L."/>
            <person name="Yuan J."/>
            <person name="Sun Y."/>
            <person name="Gao Y."/>
            <person name="Zhang L."/>
            <person name="Li S."/>
            <person name="Dai H."/>
            <person name="Hamel J.F."/>
            <person name="Liu C."/>
            <person name="Yu Y."/>
            <person name="Liu S."/>
            <person name="Lin W."/>
            <person name="Guo K."/>
            <person name="Jin S."/>
            <person name="Xu P."/>
            <person name="Storey K.B."/>
            <person name="Huan P."/>
            <person name="Zhang T."/>
            <person name="Zhou Y."/>
            <person name="Zhang J."/>
            <person name="Lin C."/>
            <person name="Li X."/>
            <person name="Xing L."/>
            <person name="Huo D."/>
            <person name="Sun M."/>
            <person name="Wang L."/>
            <person name="Mercier A."/>
            <person name="Li F."/>
            <person name="Yang H."/>
            <person name="Xiang J."/>
        </authorList>
    </citation>
    <scope>NUCLEOTIDE SEQUENCE [LARGE SCALE GENOMIC DNA]</scope>
    <source>
        <strain evidence="2">Shaxun</strain>
        <tissue evidence="2">Muscle</tissue>
    </source>
</reference>
<feature type="domain" description="Reverse transcriptase" evidence="1">
    <location>
        <begin position="21"/>
        <end position="280"/>
    </location>
</feature>
<dbReference type="PANTHER" id="PTHR33332">
    <property type="entry name" value="REVERSE TRANSCRIPTASE DOMAIN-CONTAINING PROTEIN"/>
    <property type="match status" value="1"/>
</dbReference>
<dbReference type="InterPro" id="IPR000477">
    <property type="entry name" value="RT_dom"/>
</dbReference>
<dbReference type="OrthoDB" id="416454at2759"/>
<sequence length="482" mass="54455">MSLLMYLFDDLLPIITKIINNSLSSGQFPDAYKVARVKPVIKKLSLDCEDMKNYRPISNLRFDSKLLERVVVSQLQAYLKENGLQSNKQSAYREGCSTETALLRVCNDLLQTVDRGDEAVLVLLDFSAAFDTIDHPVLIARLEERYAITDKALDWFVSYLENRKQAVAVETALSDALLMDCGMPQGSVAGPVIFTMYSAPIEDIASSNGIECMTYADDTQLHISMNPSNRDVSVSKLEQCLADIKSWTVRNKLQLNDSKTEVIHVTSRNMKTTPLSGIRVGDTNVEPTSSARNLGVILDSQLTMREHVNNVCRNATNAIRSIGRIRHYLDQDATEKLVHAYVTSRLDNCNALLYGLPDSEIMKLLRIQNTAARLVTRTKKYDSISEIMSGLHWLSIRQRIAFKINLLTFKCLHGLAPPYLTDLITPYNPCRSLRCSSQNLIKPPSRRPRTAYGRRSFVEAAHTEWNILSQHMHLLWTILKQN</sequence>
<protein>
    <recommendedName>
        <fullName evidence="1">Reverse transcriptase domain-containing protein</fullName>
    </recommendedName>
</protein>
<gene>
    <name evidence="2" type="ORF">BSL78_16774</name>
</gene>
<evidence type="ECO:0000313" key="2">
    <source>
        <dbReference type="EMBL" id="PIK46353.1"/>
    </source>
</evidence>
<dbReference type="EMBL" id="MRZV01000650">
    <property type="protein sequence ID" value="PIK46353.1"/>
    <property type="molecule type" value="Genomic_DNA"/>
</dbReference>
<organism evidence="2 3">
    <name type="scientific">Stichopus japonicus</name>
    <name type="common">Sea cucumber</name>
    <dbReference type="NCBI Taxonomy" id="307972"/>
    <lineage>
        <taxon>Eukaryota</taxon>
        <taxon>Metazoa</taxon>
        <taxon>Echinodermata</taxon>
        <taxon>Eleutherozoa</taxon>
        <taxon>Echinozoa</taxon>
        <taxon>Holothuroidea</taxon>
        <taxon>Aspidochirotacea</taxon>
        <taxon>Aspidochirotida</taxon>
        <taxon>Stichopodidae</taxon>
        <taxon>Apostichopus</taxon>
    </lineage>
</organism>
<proteinExistence type="predicted"/>
<dbReference type="SUPFAM" id="SSF56672">
    <property type="entry name" value="DNA/RNA polymerases"/>
    <property type="match status" value="1"/>
</dbReference>
<comment type="caution">
    <text evidence="2">The sequence shown here is derived from an EMBL/GenBank/DDBJ whole genome shotgun (WGS) entry which is preliminary data.</text>
</comment>
<keyword evidence="3" id="KW-1185">Reference proteome</keyword>
<dbReference type="CDD" id="cd01650">
    <property type="entry name" value="RT_nLTR_like"/>
    <property type="match status" value="1"/>
</dbReference>
<dbReference type="PROSITE" id="PS50878">
    <property type="entry name" value="RT_POL"/>
    <property type="match status" value="1"/>
</dbReference>
<dbReference type="Pfam" id="PF00078">
    <property type="entry name" value="RVT_1"/>
    <property type="match status" value="1"/>
</dbReference>
<name>A0A2G8KED9_STIJA</name>
<dbReference type="Proteomes" id="UP000230750">
    <property type="component" value="Unassembled WGS sequence"/>
</dbReference>
<dbReference type="AlphaFoldDB" id="A0A2G8KED9"/>
<dbReference type="InterPro" id="IPR043502">
    <property type="entry name" value="DNA/RNA_pol_sf"/>
</dbReference>